<dbReference type="AlphaFoldDB" id="W1N7P3"/>
<comment type="caution">
    <text evidence="1">The sequence shown here is derived from an EMBL/GenBank/DDBJ whole genome shotgun (WGS) entry which is preliminary data.</text>
</comment>
<reference evidence="1 2" key="1">
    <citation type="submission" date="2013-08" db="EMBL/GenBank/DDBJ databases">
        <title>draft genome of Halomonas huanghegensis, strain BJGMM-B45T.</title>
        <authorList>
            <person name="Miao C."/>
            <person name="Wan Y."/>
            <person name="Jin W."/>
        </authorList>
    </citation>
    <scope>NUCLEOTIDE SEQUENCE [LARGE SCALE GENOMIC DNA]</scope>
    <source>
        <strain evidence="1 2">BJGMM-B45</strain>
    </source>
</reference>
<dbReference type="Proteomes" id="UP000019113">
    <property type="component" value="Unassembled WGS sequence"/>
</dbReference>
<evidence type="ECO:0000313" key="1">
    <source>
        <dbReference type="EMBL" id="ERL51529.1"/>
    </source>
</evidence>
<organism evidence="1 2">
    <name type="scientific">Halomonas huangheensis</name>
    <dbReference type="NCBI Taxonomy" id="1178482"/>
    <lineage>
        <taxon>Bacteria</taxon>
        <taxon>Pseudomonadati</taxon>
        <taxon>Pseudomonadota</taxon>
        <taxon>Gammaproteobacteria</taxon>
        <taxon>Oceanospirillales</taxon>
        <taxon>Halomonadaceae</taxon>
        <taxon>Halomonas</taxon>
    </lineage>
</organism>
<name>W1N7P3_9GAMM</name>
<evidence type="ECO:0000313" key="2">
    <source>
        <dbReference type="Proteomes" id="UP000019113"/>
    </source>
</evidence>
<protein>
    <submittedName>
        <fullName evidence="1">Uncharacterized protein</fullName>
    </submittedName>
</protein>
<keyword evidence="2" id="KW-1185">Reference proteome</keyword>
<sequence length="68" mass="7465">MPAPGNQPCLMYARQGWSLCGIGISALHIMAGGTLTDILSGAQPHRQWLLEMSRLRDTQSRKEPSDIT</sequence>
<gene>
    <name evidence="1" type="ORF">BJB45_14005</name>
</gene>
<dbReference type="PATRIC" id="fig|1178482.3.peg.1959"/>
<accession>W1N7P3</accession>
<proteinExistence type="predicted"/>
<dbReference type="EMBL" id="AVBC01000025">
    <property type="protein sequence ID" value="ERL51529.1"/>
    <property type="molecule type" value="Genomic_DNA"/>
</dbReference>